<sequence>MNITYKTNKEDVNWQEVSEVLKRLGLSNHPAWEQEIIFKNSYAVVFAYDDERIVGVARALSDGVCQAAIYNVALDDEYQGHGIGRTLIETLLEQVKGQNVILYTHPRTVHLYEKFGFRRSKTAMCMFQGSEEKLEWMSEQGFLLPKDFRFADEYGRKDMQYQAPERGE</sequence>
<accession>A0A7V7UAQ7</accession>
<dbReference type="OrthoDB" id="9775804at2"/>
<keyword evidence="1 4" id="KW-0808">Transferase</keyword>
<dbReference type="PROSITE" id="PS51186">
    <property type="entry name" value="GNAT"/>
    <property type="match status" value="1"/>
</dbReference>
<dbReference type="CDD" id="cd04301">
    <property type="entry name" value="NAT_SF"/>
    <property type="match status" value="1"/>
</dbReference>
<keyword evidence="2" id="KW-0012">Acyltransferase</keyword>
<dbReference type="RefSeq" id="WP_151147954.1">
    <property type="nucleotide sequence ID" value="NZ_WAGX01000007.1"/>
</dbReference>
<dbReference type="Proteomes" id="UP000461768">
    <property type="component" value="Unassembled WGS sequence"/>
</dbReference>
<dbReference type="EMBL" id="WAGX01000007">
    <property type="protein sequence ID" value="KAB1436041.1"/>
    <property type="molecule type" value="Genomic_DNA"/>
</dbReference>
<dbReference type="PANTHER" id="PTHR43626:SF4">
    <property type="entry name" value="GCN5-RELATED N-ACETYLTRANSFERASE 2, CHLOROPLASTIC"/>
    <property type="match status" value="1"/>
</dbReference>
<reference evidence="4 5" key="1">
    <citation type="submission" date="2019-09" db="EMBL/GenBank/DDBJ databases">
        <authorList>
            <person name="Valk L.C."/>
        </authorList>
    </citation>
    <scope>NUCLEOTIDE SEQUENCE [LARGE SCALE GENOMIC DNA]</scope>
    <source>
        <strain evidence="4">GalUA</strain>
    </source>
</reference>
<dbReference type="PANTHER" id="PTHR43626">
    <property type="entry name" value="ACYL-COA N-ACYLTRANSFERASE"/>
    <property type="match status" value="1"/>
</dbReference>
<evidence type="ECO:0000256" key="2">
    <source>
        <dbReference type="ARBA" id="ARBA00023315"/>
    </source>
</evidence>
<dbReference type="Pfam" id="PF13673">
    <property type="entry name" value="Acetyltransf_10"/>
    <property type="match status" value="1"/>
</dbReference>
<dbReference type="InterPro" id="IPR016181">
    <property type="entry name" value="Acyl_CoA_acyltransferase"/>
</dbReference>
<evidence type="ECO:0000259" key="3">
    <source>
        <dbReference type="PROSITE" id="PS51186"/>
    </source>
</evidence>
<dbReference type="Gene3D" id="3.40.630.30">
    <property type="match status" value="1"/>
</dbReference>
<proteinExistence type="predicted"/>
<dbReference type="SUPFAM" id="SSF55729">
    <property type="entry name" value="Acyl-CoA N-acyltransferases (Nat)"/>
    <property type="match status" value="1"/>
</dbReference>
<name>A0A7V7UAQ7_9FIRM</name>
<dbReference type="GO" id="GO:0005737">
    <property type="term" value="C:cytoplasm"/>
    <property type="evidence" value="ECO:0007669"/>
    <property type="project" value="TreeGrafter"/>
</dbReference>
<comment type="caution">
    <text evidence="4">The sequence shown here is derived from an EMBL/GenBank/DDBJ whole genome shotgun (WGS) entry which is preliminary data.</text>
</comment>
<dbReference type="InterPro" id="IPR000182">
    <property type="entry name" value="GNAT_dom"/>
</dbReference>
<protein>
    <submittedName>
        <fullName evidence="4">GNAT family N-acetyltransferase</fullName>
    </submittedName>
</protein>
<evidence type="ECO:0000256" key="1">
    <source>
        <dbReference type="ARBA" id="ARBA00022679"/>
    </source>
</evidence>
<dbReference type="GO" id="GO:0008080">
    <property type="term" value="F:N-acetyltransferase activity"/>
    <property type="evidence" value="ECO:0007669"/>
    <property type="project" value="InterPro"/>
</dbReference>
<reference evidence="4 5" key="2">
    <citation type="submission" date="2020-02" db="EMBL/GenBank/DDBJ databases">
        <title>Candidatus Galacturonibacter soehngenii shows hetero-acetogenic catabolism of galacturonic acid but lacks a canonical carbon monoxide dehydrogenase/acetyl-CoA synthase complex.</title>
        <authorList>
            <person name="Diender M."/>
            <person name="Stouten G.R."/>
            <person name="Petersen J.F."/>
            <person name="Nielsen P.H."/>
            <person name="Dueholm M.S."/>
            <person name="Pronk J.T."/>
            <person name="Van Loosdrecht M.C.M."/>
        </authorList>
    </citation>
    <scope>NUCLEOTIDE SEQUENCE [LARGE SCALE GENOMIC DNA]</scope>
    <source>
        <strain evidence="4">GalUA</strain>
    </source>
</reference>
<dbReference type="AlphaFoldDB" id="A0A7V7UAQ7"/>
<dbReference type="InterPro" id="IPR045039">
    <property type="entry name" value="NSI-like"/>
</dbReference>
<evidence type="ECO:0000313" key="5">
    <source>
        <dbReference type="Proteomes" id="UP000461768"/>
    </source>
</evidence>
<evidence type="ECO:0000313" key="4">
    <source>
        <dbReference type="EMBL" id="KAB1436041.1"/>
    </source>
</evidence>
<keyword evidence="5" id="KW-1185">Reference proteome</keyword>
<feature type="domain" description="N-acetyltransferase" evidence="3">
    <location>
        <begin position="3"/>
        <end position="149"/>
    </location>
</feature>
<gene>
    <name evidence="4" type="ORF">F7O84_16875</name>
</gene>
<organism evidence="4 5">
    <name type="scientific">Candidatus Galacturonatibacter soehngenii</name>
    <dbReference type="NCBI Taxonomy" id="2307010"/>
    <lineage>
        <taxon>Bacteria</taxon>
        <taxon>Bacillati</taxon>
        <taxon>Bacillota</taxon>
        <taxon>Clostridia</taxon>
        <taxon>Lachnospirales</taxon>
        <taxon>Lachnospiraceae</taxon>
        <taxon>Candidatus Galacturonatibacter</taxon>
    </lineage>
</organism>